<feature type="signal peptide" evidence="1">
    <location>
        <begin position="1"/>
        <end position="21"/>
    </location>
</feature>
<dbReference type="AlphaFoldDB" id="A0A2A4FS47"/>
<evidence type="ECO:0000313" key="3">
    <source>
        <dbReference type="Proteomes" id="UP000218934"/>
    </source>
</evidence>
<dbReference type="EMBL" id="NWUF01000020">
    <property type="protein sequence ID" value="PCE40969.1"/>
    <property type="molecule type" value="Genomic_DNA"/>
</dbReference>
<dbReference type="KEGG" id="rdi:CMV14_15460"/>
<keyword evidence="1" id="KW-0732">Signal</keyword>
<keyword evidence="3" id="KW-1185">Reference proteome</keyword>
<accession>A0A2A4FS47</accession>
<feature type="chain" id="PRO_5013331413" evidence="1">
    <location>
        <begin position="22"/>
        <end position="130"/>
    </location>
</feature>
<dbReference type="OrthoDB" id="5956991at2"/>
<gene>
    <name evidence="2" type="ORF">COO09_17370</name>
</gene>
<comment type="caution">
    <text evidence="2">The sequence shown here is derived from an EMBL/GenBank/DDBJ whole genome shotgun (WGS) entry which is preliminary data.</text>
</comment>
<sequence length="130" mass="14091">MRATLCLIGAMLMTAALPVQAARLAPEARIAKELNGRVAGKPVDCIPLRQIQSTQIFERTAILYKLGSTWYLNRPASGANFLDRDDILVTDTHSPNLCSIDIVRLLDSGSHIQSGSLGLGKFVPYTKPKG</sequence>
<protein>
    <submittedName>
        <fullName evidence="2">Uncharacterized protein</fullName>
    </submittedName>
</protein>
<name>A0A2A4FS47_9SPHN</name>
<organism evidence="2 3">
    <name type="scientific">Rhizorhabdus dicambivorans</name>
    <dbReference type="NCBI Taxonomy" id="1850238"/>
    <lineage>
        <taxon>Bacteria</taxon>
        <taxon>Pseudomonadati</taxon>
        <taxon>Pseudomonadota</taxon>
        <taxon>Alphaproteobacteria</taxon>
        <taxon>Sphingomonadales</taxon>
        <taxon>Sphingomonadaceae</taxon>
        <taxon>Rhizorhabdus</taxon>
    </lineage>
</organism>
<proteinExistence type="predicted"/>
<dbReference type="Proteomes" id="UP000218934">
    <property type="component" value="Unassembled WGS sequence"/>
</dbReference>
<evidence type="ECO:0000256" key="1">
    <source>
        <dbReference type="SAM" id="SignalP"/>
    </source>
</evidence>
<evidence type="ECO:0000313" key="2">
    <source>
        <dbReference type="EMBL" id="PCE40969.1"/>
    </source>
</evidence>
<reference evidence="2 3" key="1">
    <citation type="submission" date="2017-09" db="EMBL/GenBank/DDBJ databases">
        <title>The Catabolism of 3,6-Dichlorosalicylic acid is Initiated by the Cytochrome P450 Monooxygenase DsmABC in Rhizorhabdus dicambivorans Ndbn-20.</title>
        <authorList>
            <person name="Na L."/>
        </authorList>
    </citation>
    <scope>NUCLEOTIDE SEQUENCE [LARGE SCALE GENOMIC DNA]</scope>
    <source>
        <strain evidence="2 3">Ndbn-20m</strain>
    </source>
</reference>